<dbReference type="PROSITE" id="PS50235">
    <property type="entry name" value="USP_3"/>
    <property type="match status" value="1"/>
</dbReference>
<dbReference type="InterPro" id="IPR028889">
    <property type="entry name" value="USP"/>
</dbReference>
<dbReference type="InterPro" id="IPR018200">
    <property type="entry name" value="USP_CS"/>
</dbReference>
<proteinExistence type="inferred from homology"/>
<gene>
    <name evidence="3" type="ORF">ERUC_LOCUS39310</name>
</gene>
<accession>A0ABC8LUZ2</accession>
<dbReference type="PANTHER" id="PTHR21646">
    <property type="entry name" value="UBIQUITIN CARBOXYL-TERMINAL HYDROLASE"/>
    <property type="match status" value="1"/>
</dbReference>
<evidence type="ECO:0000313" key="3">
    <source>
        <dbReference type="EMBL" id="CAH8386827.1"/>
    </source>
</evidence>
<dbReference type="SUPFAM" id="SSF54001">
    <property type="entry name" value="Cysteine proteinases"/>
    <property type="match status" value="1"/>
</dbReference>
<dbReference type="InterPro" id="IPR038765">
    <property type="entry name" value="Papain-like_cys_pep_sf"/>
</dbReference>
<evidence type="ECO:0000259" key="2">
    <source>
        <dbReference type="PROSITE" id="PS50235"/>
    </source>
</evidence>
<comment type="similarity">
    <text evidence="1">Belongs to the peptidase C19 family.</text>
</comment>
<feature type="domain" description="USP" evidence="2">
    <location>
        <begin position="49"/>
        <end position="155"/>
    </location>
</feature>
<dbReference type="EMBL" id="CAKOAT010721821">
    <property type="protein sequence ID" value="CAH8386827.1"/>
    <property type="molecule type" value="Genomic_DNA"/>
</dbReference>
<comment type="caution">
    <text evidence="3">The sequence shown here is derived from an EMBL/GenBank/DDBJ whole genome shotgun (WGS) entry which is preliminary data.</text>
</comment>
<reference evidence="3 4" key="1">
    <citation type="submission" date="2022-03" db="EMBL/GenBank/DDBJ databases">
        <authorList>
            <person name="Macdonald S."/>
            <person name="Ahmed S."/>
            <person name="Newling K."/>
        </authorList>
    </citation>
    <scope>NUCLEOTIDE SEQUENCE [LARGE SCALE GENOMIC DNA]</scope>
</reference>
<protein>
    <recommendedName>
        <fullName evidence="2">USP domain-containing protein</fullName>
    </recommendedName>
</protein>
<sequence>MRKGQVLEVSNMSIEELGLHMTQDILLEVDGSSEVNDEQPLEEKPSGLAGLVNLGNTCYMNSALQCLAHTPPILEYFLRVHSKDELAKAFGELLKELCHSGSNAAAPRVFKTKLSCSTVQWLHSTRFSSYRRNQMQKKSGKLKLEMLHGGQGRSH</sequence>
<dbReference type="InterPro" id="IPR001394">
    <property type="entry name" value="Peptidase_C19_UCH"/>
</dbReference>
<dbReference type="AlphaFoldDB" id="A0ABC8LUZ2"/>
<keyword evidence="4" id="KW-1185">Reference proteome</keyword>
<dbReference type="PANTHER" id="PTHR21646:SF46">
    <property type="entry name" value="UBIQUITIN CARBOXYL-TERMINAL HYDROLASE"/>
    <property type="match status" value="1"/>
</dbReference>
<dbReference type="Pfam" id="PF00443">
    <property type="entry name" value="UCH"/>
    <property type="match status" value="1"/>
</dbReference>
<evidence type="ECO:0000256" key="1">
    <source>
        <dbReference type="ARBA" id="ARBA00009085"/>
    </source>
</evidence>
<dbReference type="PROSITE" id="PS00972">
    <property type="entry name" value="USP_1"/>
    <property type="match status" value="1"/>
</dbReference>
<name>A0ABC8LUZ2_ERUVS</name>
<organism evidence="3 4">
    <name type="scientific">Eruca vesicaria subsp. sativa</name>
    <name type="common">Garden rocket</name>
    <name type="synonym">Eruca sativa</name>
    <dbReference type="NCBI Taxonomy" id="29727"/>
    <lineage>
        <taxon>Eukaryota</taxon>
        <taxon>Viridiplantae</taxon>
        <taxon>Streptophyta</taxon>
        <taxon>Embryophyta</taxon>
        <taxon>Tracheophyta</taxon>
        <taxon>Spermatophyta</taxon>
        <taxon>Magnoliopsida</taxon>
        <taxon>eudicotyledons</taxon>
        <taxon>Gunneridae</taxon>
        <taxon>Pentapetalae</taxon>
        <taxon>rosids</taxon>
        <taxon>malvids</taxon>
        <taxon>Brassicales</taxon>
        <taxon>Brassicaceae</taxon>
        <taxon>Brassiceae</taxon>
        <taxon>Eruca</taxon>
    </lineage>
</organism>
<evidence type="ECO:0000313" key="4">
    <source>
        <dbReference type="Proteomes" id="UP001642260"/>
    </source>
</evidence>
<dbReference type="InterPro" id="IPR050185">
    <property type="entry name" value="Ub_carboxyl-term_hydrolase"/>
</dbReference>
<dbReference type="Gene3D" id="3.90.70.10">
    <property type="entry name" value="Cysteine proteinases"/>
    <property type="match status" value="1"/>
</dbReference>
<dbReference type="Proteomes" id="UP001642260">
    <property type="component" value="Unassembled WGS sequence"/>
</dbReference>